<sequence>MSSPTRISQLALLIAQYTANLDRFFVESKLPTPSFEPDALSSLPIPDDLKEVKAAQLELIEACAELQALVTGLKECLHVDYTAYVSIRIILCFKLDKSFAVGESSTFKAMLRFLGLSVINIKRIVRHVILNYCFF</sequence>
<reference evidence="1" key="1">
    <citation type="submission" date="2023-01" db="EMBL/GenBank/DDBJ databases">
        <authorList>
            <person name="Van Ghelder C."/>
            <person name="Rancurel C."/>
        </authorList>
    </citation>
    <scope>NUCLEOTIDE SEQUENCE</scope>
    <source>
        <strain evidence="1">CNCM I-4278</strain>
    </source>
</reference>
<evidence type="ECO:0000313" key="2">
    <source>
        <dbReference type="Proteomes" id="UP001152607"/>
    </source>
</evidence>
<name>A0A9W4UKM4_9PLEO</name>
<dbReference type="Proteomes" id="UP001152607">
    <property type="component" value="Unassembled WGS sequence"/>
</dbReference>
<organism evidence="1 2">
    <name type="scientific">Periconia digitata</name>
    <dbReference type="NCBI Taxonomy" id="1303443"/>
    <lineage>
        <taxon>Eukaryota</taxon>
        <taxon>Fungi</taxon>
        <taxon>Dikarya</taxon>
        <taxon>Ascomycota</taxon>
        <taxon>Pezizomycotina</taxon>
        <taxon>Dothideomycetes</taxon>
        <taxon>Pleosporomycetidae</taxon>
        <taxon>Pleosporales</taxon>
        <taxon>Massarineae</taxon>
        <taxon>Periconiaceae</taxon>
        <taxon>Periconia</taxon>
    </lineage>
</organism>
<keyword evidence="2" id="KW-1185">Reference proteome</keyword>
<protein>
    <submittedName>
        <fullName evidence="1">Uncharacterized protein</fullName>
    </submittedName>
</protein>
<comment type="caution">
    <text evidence="1">The sequence shown here is derived from an EMBL/GenBank/DDBJ whole genome shotgun (WGS) entry which is preliminary data.</text>
</comment>
<accession>A0A9W4UKM4</accession>
<dbReference type="OrthoDB" id="1606438at2759"/>
<dbReference type="AlphaFoldDB" id="A0A9W4UKM4"/>
<proteinExistence type="predicted"/>
<evidence type="ECO:0000313" key="1">
    <source>
        <dbReference type="EMBL" id="CAI6336407.1"/>
    </source>
</evidence>
<dbReference type="EMBL" id="CAOQHR010000006">
    <property type="protein sequence ID" value="CAI6336407.1"/>
    <property type="molecule type" value="Genomic_DNA"/>
</dbReference>
<gene>
    <name evidence="1" type="ORF">PDIGIT_LOCUS9506</name>
</gene>